<dbReference type="Pfam" id="PF00356">
    <property type="entry name" value="LacI"/>
    <property type="match status" value="1"/>
</dbReference>
<dbReference type="SUPFAM" id="SSF53822">
    <property type="entry name" value="Periplasmic binding protein-like I"/>
    <property type="match status" value="1"/>
</dbReference>
<keyword evidence="6" id="KW-1185">Reference proteome</keyword>
<sequence length="336" mass="35483">MTTLDVIAAEVGVSPATVSRALRGKNGVSDAVRLRVLAAAEAAGYVASKRSTGLDTDVVGLVVPELDNPVFPAFVQRMQTLLVQQGYTPIVGSQFTPGVSEDEWVELMLGRSMAGLVVVSGMHADTTSPPDRYLRLRRLGVPLVLVNGFVPDLDATFIAVDDATAVEMAAQHLGTLGHRRIGLAVGPERYTPVVRKVEAVQRFVAARADGGDPFTGLVEHSLFTIEGGQAAGRRLIEAGATGIVTASDPMALGVIRAARAMGLSIPRDVSVIGFDDSPVNAFMDPPLTSLRQPVGDMASVAITALVEQLRTGQHPTTEYLFAPELIVRGTTGPVRR</sequence>
<feature type="domain" description="HTH lacI-type" evidence="4">
    <location>
        <begin position="2"/>
        <end position="56"/>
    </location>
</feature>
<dbReference type="PANTHER" id="PTHR30146:SF153">
    <property type="entry name" value="LACTOSE OPERON REPRESSOR"/>
    <property type="match status" value="1"/>
</dbReference>
<dbReference type="CDD" id="cd01392">
    <property type="entry name" value="HTH_LacI"/>
    <property type="match status" value="1"/>
</dbReference>
<gene>
    <name evidence="5" type="ORF">ACFOLH_16370</name>
</gene>
<dbReference type="PROSITE" id="PS50932">
    <property type="entry name" value="HTH_LACI_2"/>
    <property type="match status" value="1"/>
</dbReference>
<evidence type="ECO:0000313" key="5">
    <source>
        <dbReference type="EMBL" id="MFC3689926.1"/>
    </source>
</evidence>
<proteinExistence type="predicted"/>
<evidence type="ECO:0000256" key="3">
    <source>
        <dbReference type="ARBA" id="ARBA00023163"/>
    </source>
</evidence>
<accession>A0ABV7WN11</accession>
<evidence type="ECO:0000313" key="6">
    <source>
        <dbReference type="Proteomes" id="UP001595685"/>
    </source>
</evidence>
<evidence type="ECO:0000256" key="1">
    <source>
        <dbReference type="ARBA" id="ARBA00023015"/>
    </source>
</evidence>
<dbReference type="PANTHER" id="PTHR30146">
    <property type="entry name" value="LACI-RELATED TRANSCRIPTIONAL REPRESSOR"/>
    <property type="match status" value="1"/>
</dbReference>
<comment type="caution">
    <text evidence="5">The sequence shown here is derived from an EMBL/GenBank/DDBJ whole genome shotgun (WGS) entry which is preliminary data.</text>
</comment>
<dbReference type="InterPro" id="IPR028082">
    <property type="entry name" value="Peripla_BP_I"/>
</dbReference>
<dbReference type="Pfam" id="PF13377">
    <property type="entry name" value="Peripla_BP_3"/>
    <property type="match status" value="1"/>
</dbReference>
<dbReference type="Gene3D" id="3.40.50.2300">
    <property type="match status" value="2"/>
</dbReference>
<protein>
    <submittedName>
        <fullName evidence="5">LacI family DNA-binding transcriptional regulator</fullName>
    </submittedName>
</protein>
<evidence type="ECO:0000256" key="2">
    <source>
        <dbReference type="ARBA" id="ARBA00023125"/>
    </source>
</evidence>
<dbReference type="SMART" id="SM00354">
    <property type="entry name" value="HTH_LACI"/>
    <property type="match status" value="1"/>
</dbReference>
<dbReference type="SUPFAM" id="SSF47413">
    <property type="entry name" value="lambda repressor-like DNA-binding domains"/>
    <property type="match status" value="1"/>
</dbReference>
<dbReference type="GO" id="GO:0003677">
    <property type="term" value="F:DNA binding"/>
    <property type="evidence" value="ECO:0007669"/>
    <property type="project" value="UniProtKB-KW"/>
</dbReference>
<dbReference type="InterPro" id="IPR000843">
    <property type="entry name" value="HTH_LacI"/>
</dbReference>
<dbReference type="Gene3D" id="1.10.260.40">
    <property type="entry name" value="lambda repressor-like DNA-binding domains"/>
    <property type="match status" value="1"/>
</dbReference>
<evidence type="ECO:0000259" key="4">
    <source>
        <dbReference type="PROSITE" id="PS50932"/>
    </source>
</evidence>
<dbReference type="InterPro" id="IPR046335">
    <property type="entry name" value="LacI/GalR-like_sensor"/>
</dbReference>
<dbReference type="Proteomes" id="UP001595685">
    <property type="component" value="Unassembled WGS sequence"/>
</dbReference>
<reference evidence="6" key="1">
    <citation type="journal article" date="2019" name="Int. J. Syst. Evol. Microbiol.">
        <title>The Global Catalogue of Microorganisms (GCM) 10K type strain sequencing project: providing services to taxonomists for standard genome sequencing and annotation.</title>
        <authorList>
            <consortium name="The Broad Institute Genomics Platform"/>
            <consortium name="The Broad Institute Genome Sequencing Center for Infectious Disease"/>
            <person name="Wu L."/>
            <person name="Ma J."/>
        </authorList>
    </citation>
    <scope>NUCLEOTIDE SEQUENCE [LARGE SCALE GENOMIC DNA]</scope>
    <source>
        <strain evidence="6">NCAIM B.02333</strain>
    </source>
</reference>
<dbReference type="EMBL" id="JBHRWW010000014">
    <property type="protein sequence ID" value="MFC3689926.1"/>
    <property type="molecule type" value="Genomic_DNA"/>
</dbReference>
<name>A0ABV7WN11_9MICO</name>
<organism evidence="5 6">
    <name type="scientific">Aquipuribacter hungaricus</name>
    <dbReference type="NCBI Taxonomy" id="545624"/>
    <lineage>
        <taxon>Bacteria</taxon>
        <taxon>Bacillati</taxon>
        <taxon>Actinomycetota</taxon>
        <taxon>Actinomycetes</taxon>
        <taxon>Micrococcales</taxon>
        <taxon>Intrasporangiaceae</taxon>
        <taxon>Aquipuribacter</taxon>
    </lineage>
</organism>
<keyword evidence="3" id="KW-0804">Transcription</keyword>
<keyword evidence="2 5" id="KW-0238">DNA-binding</keyword>
<dbReference type="RefSeq" id="WP_340293884.1">
    <property type="nucleotide sequence ID" value="NZ_JBBEOI010000127.1"/>
</dbReference>
<keyword evidence="1" id="KW-0805">Transcription regulation</keyword>
<dbReference type="InterPro" id="IPR010982">
    <property type="entry name" value="Lambda_DNA-bd_dom_sf"/>
</dbReference>